<proteinExistence type="predicted"/>
<dbReference type="EMBL" id="CAKOFQ010007998">
    <property type="protein sequence ID" value="CAH2010725.1"/>
    <property type="molecule type" value="Genomic_DNA"/>
</dbReference>
<evidence type="ECO:0000256" key="1">
    <source>
        <dbReference type="SAM" id="Coils"/>
    </source>
</evidence>
<keyword evidence="3" id="KW-1185">Reference proteome</keyword>
<name>A0A9P0MDZ8_ACAOB</name>
<gene>
    <name evidence="2" type="ORF">ACAOBT_LOCUS31728</name>
</gene>
<sequence>MDNPSNKDIMKTIQQKFSEIEKALNFNGEVMEGLQRTIKDISDENRELRKTQEHLKNRVAELEKEVVTLKKNVSKDEDEARKKRVIIKGIKGNQNIDENVKKVFLKLGMGEPSYKVFVLSKAEVDPTVVAVQFDSVEQRNTVIEKRKSLSLSN</sequence>
<organism evidence="2 3">
    <name type="scientific">Acanthoscelides obtectus</name>
    <name type="common">Bean weevil</name>
    <name type="synonym">Bruchus obtectus</name>
    <dbReference type="NCBI Taxonomy" id="200917"/>
    <lineage>
        <taxon>Eukaryota</taxon>
        <taxon>Metazoa</taxon>
        <taxon>Ecdysozoa</taxon>
        <taxon>Arthropoda</taxon>
        <taxon>Hexapoda</taxon>
        <taxon>Insecta</taxon>
        <taxon>Pterygota</taxon>
        <taxon>Neoptera</taxon>
        <taxon>Endopterygota</taxon>
        <taxon>Coleoptera</taxon>
        <taxon>Polyphaga</taxon>
        <taxon>Cucujiformia</taxon>
        <taxon>Chrysomeloidea</taxon>
        <taxon>Chrysomelidae</taxon>
        <taxon>Bruchinae</taxon>
        <taxon>Bruchini</taxon>
        <taxon>Acanthoscelides</taxon>
    </lineage>
</organism>
<feature type="coiled-coil region" evidence="1">
    <location>
        <begin position="31"/>
        <end position="79"/>
    </location>
</feature>
<keyword evidence="1" id="KW-0175">Coiled coil</keyword>
<evidence type="ECO:0000313" key="3">
    <source>
        <dbReference type="Proteomes" id="UP001152888"/>
    </source>
</evidence>
<evidence type="ECO:0000313" key="2">
    <source>
        <dbReference type="EMBL" id="CAH2010725.1"/>
    </source>
</evidence>
<dbReference type="Proteomes" id="UP001152888">
    <property type="component" value="Unassembled WGS sequence"/>
</dbReference>
<dbReference type="AlphaFoldDB" id="A0A9P0MDZ8"/>
<accession>A0A9P0MDZ8</accession>
<reference evidence="2" key="1">
    <citation type="submission" date="2022-03" db="EMBL/GenBank/DDBJ databases">
        <authorList>
            <person name="Sayadi A."/>
        </authorList>
    </citation>
    <scope>NUCLEOTIDE SEQUENCE</scope>
</reference>
<comment type="caution">
    <text evidence="2">The sequence shown here is derived from an EMBL/GenBank/DDBJ whole genome shotgun (WGS) entry which is preliminary data.</text>
</comment>
<dbReference type="OrthoDB" id="6783682at2759"/>
<protein>
    <submittedName>
        <fullName evidence="2">Uncharacterized protein</fullName>
    </submittedName>
</protein>